<dbReference type="PANTHER" id="PTHR47027">
    <property type="entry name" value="REVERSE TRANSCRIPTASE DOMAIN-CONTAINING PROTEIN"/>
    <property type="match status" value="1"/>
</dbReference>
<accession>A0A653CN49</accession>
<sequence>MNGRCSCRNGGITIGGSKISNLRFADDTTLIAASQEELVALLNVLEQHSAAYGLGINYNKTNVIIVDREHDNHREIKSIGRCEVVQSNCENEIRRRIQQARVAMTKLTKIWRDHNITKATKMSLVQSLVFSIFLYASETWTVKKVDRARIDTFEMWTWRRMLRIPYTAHRTNVSILDELGNPKRLSSIVSMRMLTFFGHIHRSDNMEKLVDQGHAPSGRRRGHSPTRWVDTTKQLLDMRWDLRLTDLALFTDDSKSELRTGAGVAGTNPRVQISVKSQ</sequence>
<dbReference type="OrthoDB" id="425681at2759"/>
<dbReference type="EMBL" id="CAACVG010008272">
    <property type="protein sequence ID" value="VEN49118.1"/>
    <property type="molecule type" value="Genomic_DNA"/>
</dbReference>
<dbReference type="Proteomes" id="UP000410492">
    <property type="component" value="Unassembled WGS sequence"/>
</dbReference>
<gene>
    <name evidence="1" type="ORF">CALMAC_LOCUS10336</name>
</gene>
<dbReference type="AlphaFoldDB" id="A0A653CN49"/>
<reference evidence="1 2" key="1">
    <citation type="submission" date="2019-01" db="EMBL/GenBank/DDBJ databases">
        <authorList>
            <person name="Sayadi A."/>
        </authorList>
    </citation>
    <scope>NUCLEOTIDE SEQUENCE [LARGE SCALE GENOMIC DNA]</scope>
</reference>
<dbReference type="PANTHER" id="PTHR47027:SF8">
    <property type="entry name" value="RIBONUCLEASE H"/>
    <property type="match status" value="1"/>
</dbReference>
<evidence type="ECO:0000313" key="1">
    <source>
        <dbReference type="EMBL" id="VEN49118.1"/>
    </source>
</evidence>
<proteinExistence type="predicted"/>
<evidence type="ECO:0000313" key="2">
    <source>
        <dbReference type="Proteomes" id="UP000410492"/>
    </source>
</evidence>
<keyword evidence="2" id="KW-1185">Reference proteome</keyword>
<organism evidence="1 2">
    <name type="scientific">Callosobruchus maculatus</name>
    <name type="common">Southern cowpea weevil</name>
    <name type="synonym">Pulse bruchid</name>
    <dbReference type="NCBI Taxonomy" id="64391"/>
    <lineage>
        <taxon>Eukaryota</taxon>
        <taxon>Metazoa</taxon>
        <taxon>Ecdysozoa</taxon>
        <taxon>Arthropoda</taxon>
        <taxon>Hexapoda</taxon>
        <taxon>Insecta</taxon>
        <taxon>Pterygota</taxon>
        <taxon>Neoptera</taxon>
        <taxon>Endopterygota</taxon>
        <taxon>Coleoptera</taxon>
        <taxon>Polyphaga</taxon>
        <taxon>Cucujiformia</taxon>
        <taxon>Chrysomeloidea</taxon>
        <taxon>Chrysomelidae</taxon>
        <taxon>Bruchinae</taxon>
        <taxon>Bruchini</taxon>
        <taxon>Callosobruchus</taxon>
    </lineage>
</organism>
<protein>
    <submittedName>
        <fullName evidence="1">Uncharacterized protein</fullName>
    </submittedName>
</protein>
<name>A0A653CN49_CALMS</name>